<dbReference type="Pfam" id="PF13191">
    <property type="entry name" value="AAA_16"/>
    <property type="match status" value="1"/>
</dbReference>
<keyword evidence="1" id="KW-0547">Nucleotide-binding</keyword>
<proteinExistence type="predicted"/>
<dbReference type="EMBL" id="DQWE01000294">
    <property type="protein sequence ID" value="HDI83370.1"/>
    <property type="molecule type" value="Genomic_DNA"/>
</dbReference>
<name>A0A7C0ZA75_UNCW3</name>
<accession>A0A7C0ZA75</accession>
<comment type="caution">
    <text evidence="4">The sequence shown here is derived from an EMBL/GenBank/DDBJ whole genome shotgun (WGS) entry which is preliminary data.</text>
</comment>
<evidence type="ECO:0000259" key="3">
    <source>
        <dbReference type="PROSITE" id="PS50125"/>
    </source>
</evidence>
<dbReference type="PANTHER" id="PTHR16305:SF28">
    <property type="entry name" value="GUANYLATE CYCLASE DOMAIN-CONTAINING PROTEIN"/>
    <property type="match status" value="1"/>
</dbReference>
<dbReference type="InterPro" id="IPR029787">
    <property type="entry name" value="Nucleotide_cyclase"/>
</dbReference>
<dbReference type="GO" id="GO:0005524">
    <property type="term" value="F:ATP binding"/>
    <property type="evidence" value="ECO:0007669"/>
    <property type="project" value="UniProtKB-KW"/>
</dbReference>
<keyword evidence="2" id="KW-0067">ATP-binding</keyword>
<dbReference type="SUPFAM" id="SSF55073">
    <property type="entry name" value="Nucleotide cyclase"/>
    <property type="match status" value="1"/>
</dbReference>
<feature type="non-terminal residue" evidence="4">
    <location>
        <position position="1"/>
    </location>
</feature>
<feature type="domain" description="Guanylate cyclase" evidence="3">
    <location>
        <begin position="26"/>
        <end position="145"/>
    </location>
</feature>
<dbReference type="InterPro" id="IPR001054">
    <property type="entry name" value="A/G_cyclase"/>
</dbReference>
<dbReference type="Gene3D" id="3.40.50.300">
    <property type="entry name" value="P-loop containing nucleotide triphosphate hydrolases"/>
    <property type="match status" value="1"/>
</dbReference>
<protein>
    <recommendedName>
        <fullName evidence="3">Guanylate cyclase domain-containing protein</fullName>
    </recommendedName>
</protein>
<dbReference type="InterPro" id="IPR041664">
    <property type="entry name" value="AAA_16"/>
</dbReference>
<dbReference type="PANTHER" id="PTHR16305">
    <property type="entry name" value="TESTICULAR SOLUBLE ADENYLYL CYCLASE"/>
    <property type="match status" value="1"/>
</dbReference>
<dbReference type="PROSITE" id="PS50125">
    <property type="entry name" value="GUANYLATE_CYCLASE_2"/>
    <property type="match status" value="1"/>
</dbReference>
<dbReference type="SMART" id="SM00044">
    <property type="entry name" value="CYCc"/>
    <property type="match status" value="1"/>
</dbReference>
<dbReference type="AlphaFoldDB" id="A0A7C0ZA75"/>
<sequence>IDGGLLPQGVMKFIRSGMKGEYRVVTTIFVNFSGYSEEDPDTELLQEFFIGVVDVVDRYGGSINKIDIYTKGSKLMITFGAPVAHEKETENAILTALEISSLKDLPMRLKIGVCTGQVYAGIIGSEREKEYTVIGDAVNTAARLMATAERNQPVISERTKKLVEDSFEFKELPPVKVKGKSQPLARYVPVVRKERDPYKHGFVGRKRELEKLVEKIKQGRYFIKIYGEPGIGKTRLLFEALKRLGPEYRVFLCRAEELKPAYYPFAHMIAKEAEIKEFEPVEVKGKKLEKYITEIDKTGELVKRIPFLGEMLFNIPYPGTIYDVVSAELRFTNLSDAIRYYIENLTEEKAVIVIENSQWLKEEDVGVINYISRILFTVSELKNGITLIVSGRPSGRVDTSIEIPEGAKRLDLKISPFTHKERELLLKELLKYKPLSEDVEGILFRRAGGNPFYLEQFVYHLIEKGFIREGKNRWEKTETFSEEGLPENVWSVIMGRIDRLEFLAKECLRVGSVIGLEFPEKMVCSIVNEKKARDSLKKTEKEGITFRRVMEEIEYIFRHTLIKDVVYGSILESRKKELHLEVARTIERLKKDEIEQYFDMLAIHYYQAGEWRKALQYNIRAGDKAGEEFRNEEAIKFYLTAT</sequence>
<evidence type="ECO:0000256" key="1">
    <source>
        <dbReference type="ARBA" id="ARBA00022741"/>
    </source>
</evidence>
<feature type="non-terminal residue" evidence="4">
    <location>
        <position position="642"/>
    </location>
</feature>
<evidence type="ECO:0000313" key="4">
    <source>
        <dbReference type="EMBL" id="HDI83370.1"/>
    </source>
</evidence>
<organism evidence="4">
    <name type="scientific">candidate division WOR-3 bacterium</name>
    <dbReference type="NCBI Taxonomy" id="2052148"/>
    <lineage>
        <taxon>Bacteria</taxon>
        <taxon>Bacteria division WOR-3</taxon>
    </lineage>
</organism>
<dbReference type="Gene3D" id="3.30.70.1230">
    <property type="entry name" value="Nucleotide cyclase"/>
    <property type="match status" value="1"/>
</dbReference>
<dbReference type="SUPFAM" id="SSF52540">
    <property type="entry name" value="P-loop containing nucleoside triphosphate hydrolases"/>
    <property type="match status" value="1"/>
</dbReference>
<evidence type="ECO:0000256" key="2">
    <source>
        <dbReference type="ARBA" id="ARBA00022840"/>
    </source>
</evidence>
<dbReference type="Pfam" id="PF00211">
    <property type="entry name" value="Guanylate_cyc"/>
    <property type="match status" value="1"/>
</dbReference>
<dbReference type="GO" id="GO:0009190">
    <property type="term" value="P:cyclic nucleotide biosynthetic process"/>
    <property type="evidence" value="ECO:0007669"/>
    <property type="project" value="InterPro"/>
</dbReference>
<dbReference type="GO" id="GO:0004016">
    <property type="term" value="F:adenylate cyclase activity"/>
    <property type="evidence" value="ECO:0007669"/>
    <property type="project" value="UniProtKB-ARBA"/>
</dbReference>
<dbReference type="GO" id="GO:0005737">
    <property type="term" value="C:cytoplasm"/>
    <property type="evidence" value="ECO:0007669"/>
    <property type="project" value="TreeGrafter"/>
</dbReference>
<dbReference type="Proteomes" id="UP000885847">
    <property type="component" value="Unassembled WGS sequence"/>
</dbReference>
<dbReference type="InterPro" id="IPR027417">
    <property type="entry name" value="P-loop_NTPase"/>
</dbReference>
<reference evidence="4" key="1">
    <citation type="journal article" date="2020" name="mSystems">
        <title>Genome- and Community-Level Interaction Insights into Carbon Utilization and Element Cycling Functions of Hydrothermarchaeota in Hydrothermal Sediment.</title>
        <authorList>
            <person name="Zhou Z."/>
            <person name="Liu Y."/>
            <person name="Xu W."/>
            <person name="Pan J."/>
            <person name="Luo Z.H."/>
            <person name="Li M."/>
        </authorList>
    </citation>
    <scope>NUCLEOTIDE SEQUENCE [LARGE SCALE GENOMIC DNA]</scope>
    <source>
        <strain evidence="4">HyVt-102</strain>
    </source>
</reference>
<dbReference type="CDD" id="cd07302">
    <property type="entry name" value="CHD"/>
    <property type="match status" value="1"/>
</dbReference>
<gene>
    <name evidence="4" type="ORF">ENF18_06220</name>
</gene>
<dbReference type="GO" id="GO:0035556">
    <property type="term" value="P:intracellular signal transduction"/>
    <property type="evidence" value="ECO:0007669"/>
    <property type="project" value="InterPro"/>
</dbReference>